<evidence type="ECO:0000256" key="1">
    <source>
        <dbReference type="SAM" id="MobiDB-lite"/>
    </source>
</evidence>
<evidence type="ECO:0000313" key="3">
    <source>
        <dbReference type="Proteomes" id="UP000076842"/>
    </source>
</evidence>
<name>A0A165CM77_9BASI</name>
<feature type="compositionally biased region" description="Basic and acidic residues" evidence="1">
    <location>
        <begin position="150"/>
        <end position="177"/>
    </location>
</feature>
<sequence>MSTLSSVVSKLVRASHGSAIPDSVPDEELDRVVAELILKEAREKEAKYGKDGVAAYLPNGGVGDNNLPKANKRFLSAMLRNVDEHNATVIRQQQLAADLAREEHERAEVWERIRQDEEREERLDHERKDRKRKDADQAKDRMRRLLGSNLRREPESSKSGKERQGREDAPRSRDYHRSSAKASGSGRRDDDDRDRRRRHDEYDSSPRPHKRRGEEREYDSSPPPRKPKADDDQSPRRHSRSHRHRERDHSPPRRKRRELASDEDEDVWRPSKRRSRSRERTKKDDRASVSKSEASSSKSALPLHPALLDLQDEPVGPTTPPMSKMDRYFDEAYDPRLDIQVSKEGYIEPGQFEGWDQMLEVLKLRKEEKRLKEWERAAQEYAEDRKGKKKRSKLEREREREIEEHGKPIKELLEENRRKLAEMEGKEKGLLDVVYKKRGEAREWDKGKVAF</sequence>
<dbReference type="AlphaFoldDB" id="A0A165CM77"/>
<protein>
    <submittedName>
        <fullName evidence="2">Uncharacterized protein</fullName>
    </submittedName>
</protein>
<dbReference type="STRING" id="1353952.A0A165CM77"/>
<feature type="region of interest" description="Disordered" evidence="1">
    <location>
        <begin position="380"/>
        <end position="408"/>
    </location>
</feature>
<feature type="compositionally biased region" description="Basic and acidic residues" evidence="1">
    <location>
        <begin position="394"/>
        <end position="408"/>
    </location>
</feature>
<keyword evidence="3" id="KW-1185">Reference proteome</keyword>
<feature type="compositionally biased region" description="Low complexity" evidence="1">
    <location>
        <begin position="289"/>
        <end position="300"/>
    </location>
</feature>
<dbReference type="OrthoDB" id="2431475at2759"/>
<reference evidence="2 3" key="1">
    <citation type="journal article" date="2016" name="Mol. Biol. Evol.">
        <title>Comparative Genomics of Early-Diverging Mushroom-Forming Fungi Provides Insights into the Origins of Lignocellulose Decay Capabilities.</title>
        <authorList>
            <person name="Nagy L.G."/>
            <person name="Riley R."/>
            <person name="Tritt A."/>
            <person name="Adam C."/>
            <person name="Daum C."/>
            <person name="Floudas D."/>
            <person name="Sun H."/>
            <person name="Yadav J.S."/>
            <person name="Pangilinan J."/>
            <person name="Larsson K.H."/>
            <person name="Matsuura K."/>
            <person name="Barry K."/>
            <person name="Labutti K."/>
            <person name="Kuo R."/>
            <person name="Ohm R.A."/>
            <person name="Bhattacharya S.S."/>
            <person name="Shirouzu T."/>
            <person name="Yoshinaga Y."/>
            <person name="Martin F.M."/>
            <person name="Grigoriev I.V."/>
            <person name="Hibbett D.S."/>
        </authorList>
    </citation>
    <scope>NUCLEOTIDE SEQUENCE [LARGE SCALE GENOMIC DNA]</scope>
    <source>
        <strain evidence="2 3">HHB12733</strain>
    </source>
</reference>
<feature type="compositionally biased region" description="Basic and acidic residues" evidence="1">
    <location>
        <begin position="186"/>
        <end position="219"/>
    </location>
</feature>
<accession>A0A165CM77</accession>
<feature type="compositionally biased region" description="Basic and acidic residues" evidence="1">
    <location>
        <begin position="99"/>
        <end position="140"/>
    </location>
</feature>
<proteinExistence type="predicted"/>
<dbReference type="PANTHER" id="PTHR40132:SF1">
    <property type="entry name" value="PRE-MRNA-SPLICING FACTOR 38B"/>
    <property type="match status" value="1"/>
</dbReference>
<organism evidence="2 3">
    <name type="scientific">Calocera cornea HHB12733</name>
    <dbReference type="NCBI Taxonomy" id="1353952"/>
    <lineage>
        <taxon>Eukaryota</taxon>
        <taxon>Fungi</taxon>
        <taxon>Dikarya</taxon>
        <taxon>Basidiomycota</taxon>
        <taxon>Agaricomycotina</taxon>
        <taxon>Dacrymycetes</taxon>
        <taxon>Dacrymycetales</taxon>
        <taxon>Dacrymycetaceae</taxon>
        <taxon>Calocera</taxon>
    </lineage>
</organism>
<feature type="compositionally biased region" description="Basic residues" evidence="1">
    <location>
        <begin position="270"/>
        <end position="280"/>
    </location>
</feature>
<feature type="region of interest" description="Disordered" evidence="1">
    <location>
        <begin position="94"/>
        <end position="326"/>
    </location>
</feature>
<dbReference type="Proteomes" id="UP000076842">
    <property type="component" value="Unassembled WGS sequence"/>
</dbReference>
<gene>
    <name evidence="2" type="ORF">CALCODRAFT_504024</name>
</gene>
<feature type="compositionally biased region" description="Basic residues" evidence="1">
    <location>
        <begin position="236"/>
        <end position="257"/>
    </location>
</feature>
<dbReference type="PANTHER" id="PTHR40132">
    <property type="entry name" value="PRE-MRNA-SPLICING FACTOR 38B"/>
    <property type="match status" value="1"/>
</dbReference>
<dbReference type="InParanoid" id="A0A165CM77"/>
<evidence type="ECO:0000313" key="2">
    <source>
        <dbReference type="EMBL" id="KZT51034.1"/>
    </source>
</evidence>
<dbReference type="EMBL" id="KV424129">
    <property type="protein sequence ID" value="KZT51034.1"/>
    <property type="molecule type" value="Genomic_DNA"/>
</dbReference>